<accession>A0A9P5YKH4</accession>
<evidence type="ECO:0000313" key="1">
    <source>
        <dbReference type="EMBL" id="KAF9469250.1"/>
    </source>
</evidence>
<dbReference type="GO" id="GO:0016491">
    <property type="term" value="F:oxidoreductase activity"/>
    <property type="evidence" value="ECO:0007669"/>
    <property type="project" value="TreeGrafter"/>
</dbReference>
<dbReference type="Proteomes" id="UP000807353">
    <property type="component" value="Unassembled WGS sequence"/>
</dbReference>
<dbReference type="GO" id="GO:0008202">
    <property type="term" value="P:steroid metabolic process"/>
    <property type="evidence" value="ECO:0007669"/>
    <property type="project" value="TreeGrafter"/>
</dbReference>
<dbReference type="OrthoDB" id="5308060at2759"/>
<evidence type="ECO:0008006" key="3">
    <source>
        <dbReference type="Google" id="ProtNLM"/>
    </source>
</evidence>
<protein>
    <recommendedName>
        <fullName evidence="3">DUF1776-domain-containing protein</fullName>
    </recommendedName>
</protein>
<dbReference type="PANTHER" id="PTHR43313:SF1">
    <property type="entry name" value="3BETA-HYDROXYSTEROID DEHYDROGENASE DHS-16"/>
    <property type="match status" value="1"/>
</dbReference>
<reference evidence="1" key="1">
    <citation type="submission" date="2020-11" db="EMBL/GenBank/DDBJ databases">
        <authorList>
            <consortium name="DOE Joint Genome Institute"/>
            <person name="Ahrendt S."/>
            <person name="Riley R."/>
            <person name="Andreopoulos W."/>
            <person name="Labutti K."/>
            <person name="Pangilinan J."/>
            <person name="Ruiz-Duenas F.J."/>
            <person name="Barrasa J.M."/>
            <person name="Sanchez-Garcia M."/>
            <person name="Camarero S."/>
            <person name="Miyauchi S."/>
            <person name="Serrano A."/>
            <person name="Linde D."/>
            <person name="Babiker R."/>
            <person name="Drula E."/>
            <person name="Ayuso-Fernandez I."/>
            <person name="Pacheco R."/>
            <person name="Padilla G."/>
            <person name="Ferreira P."/>
            <person name="Barriuso J."/>
            <person name="Kellner H."/>
            <person name="Castanera R."/>
            <person name="Alfaro M."/>
            <person name="Ramirez L."/>
            <person name="Pisabarro A.G."/>
            <person name="Kuo A."/>
            <person name="Tritt A."/>
            <person name="Lipzen A."/>
            <person name="He G."/>
            <person name="Yan M."/>
            <person name="Ng V."/>
            <person name="Cullen D."/>
            <person name="Martin F."/>
            <person name="Rosso M.-N."/>
            <person name="Henrissat B."/>
            <person name="Hibbett D."/>
            <person name="Martinez A.T."/>
            <person name="Grigoriev I.V."/>
        </authorList>
    </citation>
    <scope>NUCLEOTIDE SEQUENCE</scope>
    <source>
        <strain evidence="1">CBS 247.69</strain>
    </source>
</reference>
<proteinExistence type="predicted"/>
<dbReference type="PANTHER" id="PTHR43313">
    <property type="entry name" value="SHORT-CHAIN DEHYDROGENASE/REDUCTASE FAMILY 9C"/>
    <property type="match status" value="1"/>
</dbReference>
<dbReference type="EMBL" id="MU150230">
    <property type="protein sequence ID" value="KAF9469250.1"/>
    <property type="molecule type" value="Genomic_DNA"/>
</dbReference>
<dbReference type="Pfam" id="PF08643">
    <property type="entry name" value="DUF1776"/>
    <property type="match status" value="1"/>
</dbReference>
<name>A0A9P5YKH4_9AGAR</name>
<sequence>MDNTVEKIEEYLESLEEYFFSSLSAATTDLPNIHEAVNRLWVDIARYGPGLPAFPEVRLPSLGDFQVPPPPPPPPSTHVTWLNQSVHWAGQHPWKVSGIAVGVVGASLLVGYRAMDTRKRNRYRVKAESKERRQVVVVLGGDTPLALPLILGLEKKGYIVIASVSTPEAVSALEQRCEGYVRALVLDPHEPGTTTVFLRSLASTLSRKFPITSSGDPFATPSAHPYIHSVISLLTLPTASPSQHAPLEHLSLRNAYLPYLNATHIVPLQVIQALLPLLRTGPARARDKGKKSIIVCLPAMDARVGLPFSSIQAMSAASTLRAIEVLRREIKIAALTDKTESMKNIRVVIADVGTFDVGSNTVAPENVYELMEDWSPSEKVAYGPAFAALSHGRPPPAARNMLSKWLQSGQRYGIGRRPTDVRIFVDRLITEVNGAWMGPSVFGLSFGTLRMWLRGERFVVGAGGQSSFFNCSLGRNADLFFLATTYRTASHLPSFILDTILNIPHFLISVRNRLLPVEPFIRPNPAAPLPPPVVETTATTLSNQHDEGLESNVEAEVESNADSVDSWISLQGEQGGEVPDSVKT</sequence>
<dbReference type="AlphaFoldDB" id="A0A9P5YKH4"/>
<gene>
    <name evidence="1" type="ORF">BDZ94DRAFT_1303744</name>
</gene>
<keyword evidence="2" id="KW-1185">Reference proteome</keyword>
<comment type="caution">
    <text evidence="1">The sequence shown here is derived from an EMBL/GenBank/DDBJ whole genome shotgun (WGS) entry which is preliminary data.</text>
</comment>
<dbReference type="InterPro" id="IPR013952">
    <property type="entry name" value="DUF1776_fun"/>
</dbReference>
<dbReference type="Gene3D" id="3.40.50.720">
    <property type="entry name" value="NAD(P)-binding Rossmann-like Domain"/>
    <property type="match status" value="1"/>
</dbReference>
<organism evidence="1 2">
    <name type="scientific">Collybia nuda</name>
    <dbReference type="NCBI Taxonomy" id="64659"/>
    <lineage>
        <taxon>Eukaryota</taxon>
        <taxon>Fungi</taxon>
        <taxon>Dikarya</taxon>
        <taxon>Basidiomycota</taxon>
        <taxon>Agaricomycotina</taxon>
        <taxon>Agaricomycetes</taxon>
        <taxon>Agaricomycetidae</taxon>
        <taxon>Agaricales</taxon>
        <taxon>Tricholomatineae</taxon>
        <taxon>Clitocybaceae</taxon>
        <taxon>Collybia</taxon>
    </lineage>
</organism>
<evidence type="ECO:0000313" key="2">
    <source>
        <dbReference type="Proteomes" id="UP000807353"/>
    </source>
</evidence>